<sequence>MLINHGLNVNSVDKEGKLPIVYAIEKNNKEVLKLFFNHHADIDYFNNDISLIKALFINNEEYYYREYCYKKKLESLKLLEEHGLDLERSDNDHKYPLIYALEAENDFAFQYLLEKELDFKSFISTLYNRLSELSLLLNDYNNIFDLLIKNGFDVNRKDQHGKTLLNYEIEKKETDSSIIFYLLEFRRNFNLKMTQNKESFFEYLRSFSIFQSSLYFSYHITNAQENIINYFNNNISIFESIFKEADNLKIINFLIILIHNGLNIDGMKKEIPY</sequence>
<dbReference type="InterPro" id="IPR036770">
    <property type="entry name" value="Ankyrin_rpt-contain_sf"/>
</dbReference>
<evidence type="ECO:0000313" key="5">
    <source>
        <dbReference type="Proteomes" id="UP000193920"/>
    </source>
</evidence>
<keyword evidence="2 3" id="KW-0040">ANK repeat</keyword>
<dbReference type="Proteomes" id="UP000193920">
    <property type="component" value="Unassembled WGS sequence"/>
</dbReference>
<dbReference type="STRING" id="1754190.A0A1Y2BT35"/>
<protein>
    <submittedName>
        <fullName evidence="4">Ankyrin</fullName>
    </submittedName>
</protein>
<feature type="repeat" description="ANK" evidence="3">
    <location>
        <begin position="15"/>
        <end position="47"/>
    </location>
</feature>
<reference evidence="4 5" key="1">
    <citation type="submission" date="2016-08" db="EMBL/GenBank/DDBJ databases">
        <title>A Parts List for Fungal Cellulosomes Revealed by Comparative Genomics.</title>
        <authorList>
            <consortium name="DOE Joint Genome Institute"/>
            <person name="Haitjema C.H."/>
            <person name="Gilmore S.P."/>
            <person name="Henske J.K."/>
            <person name="Solomon K.V."/>
            <person name="De Groot R."/>
            <person name="Kuo A."/>
            <person name="Mondo S.J."/>
            <person name="Salamov A.A."/>
            <person name="Labutti K."/>
            <person name="Zhao Z."/>
            <person name="Chiniquy J."/>
            <person name="Barry K."/>
            <person name="Brewer H.M."/>
            <person name="Purvine S.O."/>
            <person name="Wright A.T."/>
            <person name="Boxma B."/>
            <person name="Van Alen T."/>
            <person name="Hackstein J.H."/>
            <person name="Baker S.E."/>
            <person name="Grigoriev I.V."/>
            <person name="O'Malley M.A."/>
        </authorList>
    </citation>
    <scope>NUCLEOTIDE SEQUENCE [LARGE SCALE GENOMIC DNA]</scope>
    <source>
        <strain evidence="4 5">G1</strain>
    </source>
</reference>
<dbReference type="SUPFAM" id="SSF48403">
    <property type="entry name" value="Ankyrin repeat"/>
    <property type="match status" value="1"/>
</dbReference>
<accession>A0A1Y2BT35</accession>
<keyword evidence="5" id="KW-1185">Reference proteome</keyword>
<evidence type="ECO:0000313" key="4">
    <source>
        <dbReference type="EMBL" id="ORY37864.1"/>
    </source>
</evidence>
<proteinExistence type="predicted"/>
<gene>
    <name evidence="4" type="ORF">LY90DRAFT_624396</name>
</gene>
<dbReference type="SMART" id="SM00248">
    <property type="entry name" value="ANK"/>
    <property type="match status" value="4"/>
</dbReference>
<dbReference type="AlphaFoldDB" id="A0A1Y2BT35"/>
<dbReference type="PROSITE" id="PS50088">
    <property type="entry name" value="ANK_REPEAT"/>
    <property type="match status" value="1"/>
</dbReference>
<comment type="caution">
    <text evidence="4">The sequence shown here is derived from an EMBL/GenBank/DDBJ whole genome shotgun (WGS) entry which is preliminary data.</text>
</comment>
<organism evidence="4 5">
    <name type="scientific">Neocallimastix californiae</name>
    <dbReference type="NCBI Taxonomy" id="1754190"/>
    <lineage>
        <taxon>Eukaryota</taxon>
        <taxon>Fungi</taxon>
        <taxon>Fungi incertae sedis</taxon>
        <taxon>Chytridiomycota</taxon>
        <taxon>Chytridiomycota incertae sedis</taxon>
        <taxon>Neocallimastigomycetes</taxon>
        <taxon>Neocallimastigales</taxon>
        <taxon>Neocallimastigaceae</taxon>
        <taxon>Neocallimastix</taxon>
    </lineage>
</organism>
<dbReference type="PANTHER" id="PTHR24198:SF165">
    <property type="entry name" value="ANKYRIN REPEAT-CONTAINING PROTEIN-RELATED"/>
    <property type="match status" value="1"/>
</dbReference>
<dbReference type="PANTHER" id="PTHR24198">
    <property type="entry name" value="ANKYRIN REPEAT AND PROTEIN KINASE DOMAIN-CONTAINING PROTEIN"/>
    <property type="match status" value="1"/>
</dbReference>
<name>A0A1Y2BT35_9FUNG</name>
<evidence type="ECO:0000256" key="2">
    <source>
        <dbReference type="ARBA" id="ARBA00023043"/>
    </source>
</evidence>
<dbReference type="Gene3D" id="1.25.40.20">
    <property type="entry name" value="Ankyrin repeat-containing domain"/>
    <property type="match status" value="2"/>
</dbReference>
<dbReference type="EMBL" id="MCOG01000140">
    <property type="protein sequence ID" value="ORY37864.1"/>
    <property type="molecule type" value="Genomic_DNA"/>
</dbReference>
<keyword evidence="1" id="KW-0677">Repeat</keyword>
<dbReference type="InterPro" id="IPR002110">
    <property type="entry name" value="Ankyrin_rpt"/>
</dbReference>
<dbReference type="OrthoDB" id="2106243at2759"/>
<evidence type="ECO:0000256" key="1">
    <source>
        <dbReference type="ARBA" id="ARBA00022737"/>
    </source>
</evidence>
<evidence type="ECO:0000256" key="3">
    <source>
        <dbReference type="PROSITE-ProRule" id="PRU00023"/>
    </source>
</evidence>